<gene>
    <name evidence="2" type="ORF">RUM43_012840</name>
</gene>
<comment type="caution">
    <text evidence="2">The sequence shown here is derived from an EMBL/GenBank/DDBJ whole genome shotgun (WGS) entry which is preliminary data.</text>
</comment>
<sequence>MSDFLSTVELKPRDGVYSKYNSAGRRRLMAAKTCEENYKKLQMVRIELVEKVKNRNKSEMQKEQKNYTTLSICRNKKKEREKYEMKKHRDNKENEKLKGHVRTTKRENLAGTGVEELRSTPAF</sequence>
<proteinExistence type="predicted"/>
<evidence type="ECO:0000256" key="1">
    <source>
        <dbReference type="SAM" id="MobiDB-lite"/>
    </source>
</evidence>
<evidence type="ECO:0000313" key="3">
    <source>
        <dbReference type="Proteomes" id="UP001372834"/>
    </source>
</evidence>
<feature type="region of interest" description="Disordered" evidence="1">
    <location>
        <begin position="55"/>
        <end position="123"/>
    </location>
</feature>
<accession>A0AAN8P1C0</accession>
<feature type="compositionally biased region" description="Basic and acidic residues" evidence="1">
    <location>
        <begin position="90"/>
        <end position="108"/>
    </location>
</feature>
<reference evidence="2 3" key="1">
    <citation type="submission" date="2023-10" db="EMBL/GenBank/DDBJ databases">
        <title>Genomes of two closely related lineages of the louse Polyplax serrata with different host specificities.</title>
        <authorList>
            <person name="Martinu J."/>
            <person name="Tarabai H."/>
            <person name="Stefka J."/>
            <person name="Hypsa V."/>
        </authorList>
    </citation>
    <scope>NUCLEOTIDE SEQUENCE [LARGE SCALE GENOMIC DNA]</scope>
    <source>
        <strain evidence="2">HR10_N</strain>
    </source>
</reference>
<protein>
    <submittedName>
        <fullName evidence="2">Uncharacterized protein</fullName>
    </submittedName>
</protein>
<evidence type="ECO:0000313" key="2">
    <source>
        <dbReference type="EMBL" id="KAK6633097.1"/>
    </source>
</evidence>
<dbReference type="AlphaFoldDB" id="A0AAN8P1C0"/>
<dbReference type="Proteomes" id="UP001372834">
    <property type="component" value="Unassembled WGS sequence"/>
</dbReference>
<name>A0AAN8P1C0_POLSC</name>
<organism evidence="2 3">
    <name type="scientific">Polyplax serrata</name>
    <name type="common">Common mouse louse</name>
    <dbReference type="NCBI Taxonomy" id="468196"/>
    <lineage>
        <taxon>Eukaryota</taxon>
        <taxon>Metazoa</taxon>
        <taxon>Ecdysozoa</taxon>
        <taxon>Arthropoda</taxon>
        <taxon>Hexapoda</taxon>
        <taxon>Insecta</taxon>
        <taxon>Pterygota</taxon>
        <taxon>Neoptera</taxon>
        <taxon>Paraneoptera</taxon>
        <taxon>Psocodea</taxon>
        <taxon>Troctomorpha</taxon>
        <taxon>Phthiraptera</taxon>
        <taxon>Anoplura</taxon>
        <taxon>Polyplacidae</taxon>
        <taxon>Polyplax</taxon>
    </lineage>
</organism>
<dbReference type="EMBL" id="JAWJWE010000006">
    <property type="protein sequence ID" value="KAK6633097.1"/>
    <property type="molecule type" value="Genomic_DNA"/>
</dbReference>
<feature type="compositionally biased region" description="Basic and acidic residues" evidence="1">
    <location>
        <begin position="55"/>
        <end position="65"/>
    </location>
</feature>